<dbReference type="Gene3D" id="3.30.2020.40">
    <property type="entry name" value="Uncharacterised protein PF10387, DUF2442"/>
    <property type="match status" value="1"/>
</dbReference>
<sequence length="79" mass="9028">MCVNVMIKQVWIADAMLWVELKDCRVLGTPLTRFPRLLQANERERLQYEIFSEGVRWPVPGEEIFLTDLFSLAAASAGS</sequence>
<protein>
    <recommendedName>
        <fullName evidence="2">DUF2442 domain-containing protein</fullName>
    </recommendedName>
</protein>
<dbReference type="InterPro" id="IPR018841">
    <property type="entry name" value="DUF2442"/>
</dbReference>
<dbReference type="Pfam" id="PF10387">
    <property type="entry name" value="DUF2442"/>
    <property type="match status" value="1"/>
</dbReference>
<proteinExistence type="predicted"/>
<reference evidence="1" key="1">
    <citation type="submission" date="2009-04" db="EMBL/GenBank/DDBJ databases">
        <title>Novel enterobacterial integrative and conjugative elements (ICEs), including a mobilisable relateive of SPI-7.</title>
        <authorList>
            <person name="Seth-Smith H.M."/>
        </authorList>
    </citation>
    <scope>NUCLEOTIDE SEQUENCE</scope>
    <source>
        <strain evidence="1">5494-57</strain>
    </source>
</reference>
<evidence type="ECO:0000313" key="1">
    <source>
        <dbReference type="EMBL" id="CAX68105.1"/>
    </source>
</evidence>
<dbReference type="EMBL" id="FN298496">
    <property type="protein sequence ID" value="CAX68105.1"/>
    <property type="molecule type" value="Genomic_DNA"/>
</dbReference>
<name>F2Q909_SALET</name>
<organism evidence="1">
    <name type="scientific">Salmonella enterica I</name>
    <dbReference type="NCBI Taxonomy" id="59201"/>
    <lineage>
        <taxon>Bacteria</taxon>
        <taxon>Pseudomonadati</taxon>
        <taxon>Pseudomonadota</taxon>
        <taxon>Gammaproteobacteria</taxon>
        <taxon>Enterobacterales</taxon>
        <taxon>Enterobacteriaceae</taxon>
        <taxon>Salmonella</taxon>
    </lineage>
</organism>
<accession>F2Q909</accession>
<gene>
    <name evidence="1" type="ORF">CTnscr_090</name>
</gene>
<evidence type="ECO:0008006" key="2">
    <source>
        <dbReference type="Google" id="ProtNLM"/>
    </source>
</evidence>
<dbReference type="AlphaFoldDB" id="F2Q909"/>